<gene>
    <name evidence="7" type="ORF">AFUS01_LOCUS17318</name>
</gene>
<dbReference type="GO" id="GO:0006213">
    <property type="term" value="P:pyrimidine nucleoside metabolic process"/>
    <property type="evidence" value="ECO:0007669"/>
    <property type="project" value="InterPro"/>
</dbReference>
<dbReference type="Pfam" id="PF07831">
    <property type="entry name" value="PYNP_C"/>
    <property type="match status" value="1"/>
</dbReference>
<dbReference type="NCBIfam" id="TIGR02644">
    <property type="entry name" value="Y_phosphoryl"/>
    <property type="match status" value="1"/>
</dbReference>
<dbReference type="InterPro" id="IPR000053">
    <property type="entry name" value="Thymidine/pyrmidine_PPase"/>
</dbReference>
<dbReference type="Pfam" id="PF02885">
    <property type="entry name" value="Glycos_trans_3N"/>
    <property type="match status" value="1"/>
</dbReference>
<feature type="domain" description="Pyrimidine nucleoside phosphorylase C-terminal" evidence="6">
    <location>
        <begin position="362"/>
        <end position="438"/>
    </location>
</feature>
<name>A0A8J2K032_9HEXA</name>
<dbReference type="Proteomes" id="UP000708208">
    <property type="component" value="Unassembled WGS sequence"/>
</dbReference>
<comment type="function">
    <text evidence="5">Catalyzes the reversible phosphorolysis of thymidine. The produced molecules are then utilized as carbon and energy sources or in the rescue of pyrimidine bases for nucleotide synthesis.</text>
</comment>
<evidence type="ECO:0000256" key="1">
    <source>
        <dbReference type="ARBA" id="ARBA00006915"/>
    </source>
</evidence>
<dbReference type="PIRSF" id="PIRSF000478">
    <property type="entry name" value="TP_PyNP"/>
    <property type="match status" value="1"/>
</dbReference>
<dbReference type="NCBIfam" id="NF004490">
    <property type="entry name" value="PRK05820.1"/>
    <property type="match status" value="1"/>
</dbReference>
<comment type="pathway">
    <text evidence="5">Pyrimidine metabolism; dTMP biosynthesis via salvage pathway; dTMP from thymine: step 1/2.</text>
</comment>
<comment type="catalytic activity">
    <reaction evidence="5">
        <text>thymidine + phosphate = 2-deoxy-alpha-D-ribose 1-phosphate + thymine</text>
        <dbReference type="Rhea" id="RHEA:16037"/>
        <dbReference type="ChEBI" id="CHEBI:17748"/>
        <dbReference type="ChEBI" id="CHEBI:17821"/>
        <dbReference type="ChEBI" id="CHEBI:43474"/>
        <dbReference type="ChEBI" id="CHEBI:57259"/>
        <dbReference type="EC" id="2.4.2.4"/>
    </reaction>
</comment>
<proteinExistence type="inferred from homology"/>
<evidence type="ECO:0000313" key="8">
    <source>
        <dbReference type="Proteomes" id="UP000708208"/>
    </source>
</evidence>
<comment type="similarity">
    <text evidence="1 5">Belongs to the thymidine/pyrimidine-nucleoside phosphorylase family.</text>
</comment>
<dbReference type="PANTHER" id="PTHR10515">
    <property type="entry name" value="THYMIDINE PHOSPHORYLASE"/>
    <property type="match status" value="1"/>
</dbReference>
<reference evidence="7" key="1">
    <citation type="submission" date="2021-06" db="EMBL/GenBank/DDBJ databases">
        <authorList>
            <person name="Hodson N. C."/>
            <person name="Mongue J. A."/>
            <person name="Jaron S. K."/>
        </authorList>
    </citation>
    <scope>NUCLEOTIDE SEQUENCE</scope>
</reference>
<comment type="subunit">
    <text evidence="2 5">Homodimer.</text>
</comment>
<evidence type="ECO:0000256" key="5">
    <source>
        <dbReference type="PIRNR" id="PIRNR000478"/>
    </source>
</evidence>
<dbReference type="FunFam" id="3.40.1030.10:FF:000003">
    <property type="entry name" value="Pyrimidine-nucleoside phosphorylase"/>
    <property type="match status" value="1"/>
</dbReference>
<keyword evidence="4 5" id="KW-0808">Transferase</keyword>
<evidence type="ECO:0000256" key="2">
    <source>
        <dbReference type="ARBA" id="ARBA00011738"/>
    </source>
</evidence>
<dbReference type="EMBL" id="CAJVCH010165074">
    <property type="protein sequence ID" value="CAG7728549.1"/>
    <property type="molecule type" value="Genomic_DNA"/>
</dbReference>
<evidence type="ECO:0000313" key="7">
    <source>
        <dbReference type="EMBL" id="CAG7728549.1"/>
    </source>
</evidence>
<dbReference type="EC" id="2.4.2.4" evidence="5"/>
<dbReference type="GO" id="GO:0016154">
    <property type="term" value="F:pyrimidine-nucleoside phosphorylase activity"/>
    <property type="evidence" value="ECO:0007669"/>
    <property type="project" value="InterPro"/>
</dbReference>
<dbReference type="OrthoDB" id="445007at2759"/>
<keyword evidence="3 5" id="KW-0328">Glycosyltransferase</keyword>
<dbReference type="InterPro" id="IPR000312">
    <property type="entry name" value="Glycosyl_Trfase_fam3"/>
</dbReference>
<dbReference type="AlphaFoldDB" id="A0A8J2K032"/>
<dbReference type="SMART" id="SM00941">
    <property type="entry name" value="PYNP_C"/>
    <property type="match status" value="1"/>
</dbReference>
<dbReference type="InterPro" id="IPR017459">
    <property type="entry name" value="Glycosyl_Trfase_fam3_N_dom"/>
</dbReference>
<comment type="caution">
    <text evidence="7">The sequence shown here is derived from an EMBL/GenBank/DDBJ whole genome shotgun (WGS) entry which is preliminary data.</text>
</comment>
<dbReference type="GO" id="GO:0006206">
    <property type="term" value="P:pyrimidine nucleobase metabolic process"/>
    <property type="evidence" value="ECO:0007669"/>
    <property type="project" value="InterPro"/>
</dbReference>
<keyword evidence="8" id="KW-1185">Reference proteome</keyword>
<dbReference type="InterPro" id="IPR013102">
    <property type="entry name" value="PYNP_C"/>
</dbReference>
<dbReference type="Pfam" id="PF00591">
    <property type="entry name" value="Glycos_transf_3"/>
    <property type="match status" value="1"/>
</dbReference>
<dbReference type="GO" id="GO:0004645">
    <property type="term" value="F:1,4-alpha-oligoglucan phosphorylase activity"/>
    <property type="evidence" value="ECO:0007669"/>
    <property type="project" value="InterPro"/>
</dbReference>
<dbReference type="InterPro" id="IPR018090">
    <property type="entry name" value="Pyrmidine_PPas_bac/euk"/>
</dbReference>
<evidence type="ECO:0000256" key="3">
    <source>
        <dbReference type="ARBA" id="ARBA00022676"/>
    </source>
</evidence>
<evidence type="ECO:0000259" key="6">
    <source>
        <dbReference type="SMART" id="SM00941"/>
    </source>
</evidence>
<accession>A0A8J2K032</accession>
<protein>
    <recommendedName>
        <fullName evidence="5">Thymidine phosphorylase</fullName>
        <shortName evidence="5">TP</shortName>
        <ecNumber evidence="5">2.4.2.4</ecNumber>
    </recommendedName>
    <alternativeName>
        <fullName evidence="5">TdRPase</fullName>
    </alternativeName>
</protein>
<dbReference type="PANTHER" id="PTHR10515:SF0">
    <property type="entry name" value="THYMIDINE PHOSPHORYLASE"/>
    <property type="match status" value="1"/>
</dbReference>
<dbReference type="GO" id="GO:0005829">
    <property type="term" value="C:cytosol"/>
    <property type="evidence" value="ECO:0007669"/>
    <property type="project" value="TreeGrafter"/>
</dbReference>
<organism evidence="7 8">
    <name type="scientific">Allacma fusca</name>
    <dbReference type="NCBI Taxonomy" id="39272"/>
    <lineage>
        <taxon>Eukaryota</taxon>
        <taxon>Metazoa</taxon>
        <taxon>Ecdysozoa</taxon>
        <taxon>Arthropoda</taxon>
        <taxon>Hexapoda</taxon>
        <taxon>Collembola</taxon>
        <taxon>Symphypleona</taxon>
        <taxon>Sminthuridae</taxon>
        <taxon>Allacma</taxon>
    </lineage>
</organism>
<evidence type="ECO:0000256" key="4">
    <source>
        <dbReference type="ARBA" id="ARBA00022679"/>
    </source>
</evidence>
<sequence length="453" mass="48838">MSVAEVHSIVELIRAKRDKRELSENQIKAFISKLVCTNEEDRVHDSQIGAFLMAAFLNGFTFLETSYLTQAMTYSGFTFSWPQEWRGRVVDKHSTGGVGDKVSLILAPALAACGLKVPMVSGRSLDFTGGTLDKLESIPGFSVSFSPDKMRKIVEDAGCCIVGQTEDLVPADKLLYRIRDTTATVEHEDLISASVISKKAAESLDALVLDIKAGSGAFMKDIESARHLALNMVKIGNTFGMKVTGVITRMDTPLGNAVGNALEVAEAIDALQNKGPPDLHEIVLTLGGVLIQSTGYAESLDEGKKQIEESIASGSALKIFHRMIIGQGTSPTVAQELCYGDKWKCLPRAQSIRNITAESSGYLENIDAMAVAKVCHALGCGRTQPGMSVKFEPGVVLRKKPGDLVAQGDILMELHNQEISNGVLVNLIKSLQDACLIVQNPPEPKPLIIETLV</sequence>